<comment type="catalytic activity">
    <reaction evidence="9">
        <text>L-threonyl-[protein] + ATP = 3-O-(5'-adenylyl)-L-threonyl-[protein] + diphosphate</text>
        <dbReference type="Rhea" id="RHEA:54292"/>
        <dbReference type="Rhea" id="RHEA-COMP:11060"/>
        <dbReference type="Rhea" id="RHEA-COMP:13847"/>
        <dbReference type="ChEBI" id="CHEBI:30013"/>
        <dbReference type="ChEBI" id="CHEBI:30616"/>
        <dbReference type="ChEBI" id="CHEBI:33019"/>
        <dbReference type="ChEBI" id="CHEBI:138113"/>
        <dbReference type="EC" id="2.7.7.108"/>
    </reaction>
</comment>
<comment type="similarity">
    <text evidence="1 9">Belongs to the SELO family.</text>
</comment>
<evidence type="ECO:0000256" key="4">
    <source>
        <dbReference type="ARBA" id="ARBA00022723"/>
    </source>
</evidence>
<dbReference type="GO" id="GO:0030145">
    <property type="term" value="F:manganese ion binding"/>
    <property type="evidence" value="ECO:0007669"/>
    <property type="project" value="UniProtKB-UniRule"/>
</dbReference>
<dbReference type="EC" id="2.7.7.108" evidence="9"/>
<organism evidence="10 11">
    <name type="scientific">Clostridium perfringens B str. ATCC 3626</name>
    <dbReference type="NCBI Taxonomy" id="451754"/>
    <lineage>
        <taxon>Bacteria</taxon>
        <taxon>Bacillati</taxon>
        <taxon>Bacillota</taxon>
        <taxon>Clostridia</taxon>
        <taxon>Eubacteriales</taxon>
        <taxon>Clostridiaceae</taxon>
        <taxon>Clostridium</taxon>
    </lineage>
</organism>
<evidence type="ECO:0000256" key="9">
    <source>
        <dbReference type="HAMAP-Rule" id="MF_00692"/>
    </source>
</evidence>
<dbReference type="AlphaFoldDB" id="A0AAV3BSD9"/>
<keyword evidence="5 9" id="KW-0547">Nucleotide-binding</keyword>
<keyword evidence="8 9" id="KW-0464">Manganese</keyword>
<dbReference type="GO" id="GO:0000287">
    <property type="term" value="F:magnesium ion binding"/>
    <property type="evidence" value="ECO:0007669"/>
    <property type="project" value="UniProtKB-UniRule"/>
</dbReference>
<comment type="function">
    <text evidence="9">Nucleotidyltransferase involved in the post-translational modification of proteins. It can catalyze the addition of adenosine monophosphate (AMP) or uridine monophosphate (UMP) to a protein, resulting in modifications known as AMPylation and UMPylation.</text>
</comment>
<dbReference type="GO" id="GO:0070733">
    <property type="term" value="F:AMPylase activity"/>
    <property type="evidence" value="ECO:0007669"/>
    <property type="project" value="UniProtKB-EC"/>
</dbReference>
<dbReference type="HAMAP" id="MF_00692">
    <property type="entry name" value="SelO"/>
    <property type="match status" value="1"/>
</dbReference>
<comment type="catalytic activity">
    <reaction evidence="9">
        <text>L-tyrosyl-[protein] + UTP = O-(5'-uridylyl)-L-tyrosyl-[protein] + diphosphate</text>
        <dbReference type="Rhea" id="RHEA:83887"/>
        <dbReference type="Rhea" id="RHEA-COMP:10136"/>
        <dbReference type="Rhea" id="RHEA-COMP:20238"/>
        <dbReference type="ChEBI" id="CHEBI:33019"/>
        <dbReference type="ChEBI" id="CHEBI:46398"/>
        <dbReference type="ChEBI" id="CHEBI:46858"/>
        <dbReference type="ChEBI" id="CHEBI:90602"/>
    </reaction>
</comment>
<keyword evidence="3 9" id="KW-0548">Nucleotidyltransferase</keyword>
<evidence type="ECO:0000313" key="10">
    <source>
        <dbReference type="EMBL" id="EDT23576.1"/>
    </source>
</evidence>
<evidence type="ECO:0000256" key="2">
    <source>
        <dbReference type="ARBA" id="ARBA00022679"/>
    </source>
</evidence>
<dbReference type="GO" id="GO:0005524">
    <property type="term" value="F:ATP binding"/>
    <property type="evidence" value="ECO:0007669"/>
    <property type="project" value="UniProtKB-UniRule"/>
</dbReference>
<dbReference type="Proteomes" id="UP000004342">
    <property type="component" value="Unassembled WGS sequence"/>
</dbReference>
<dbReference type="InterPro" id="IPR003846">
    <property type="entry name" value="SelO"/>
</dbReference>
<comment type="caution">
    <text evidence="10">The sequence shown here is derived from an EMBL/GenBank/DDBJ whole genome shotgun (WGS) entry which is preliminary data.</text>
</comment>
<feature type="binding site" evidence="9">
    <location>
        <position position="209"/>
    </location>
    <ligand>
        <name>ATP</name>
        <dbReference type="ChEBI" id="CHEBI:30616"/>
    </ligand>
</feature>
<evidence type="ECO:0000313" key="11">
    <source>
        <dbReference type="Proteomes" id="UP000004342"/>
    </source>
</evidence>
<evidence type="ECO:0000256" key="6">
    <source>
        <dbReference type="ARBA" id="ARBA00022840"/>
    </source>
</evidence>
<feature type="binding site" evidence="9">
    <location>
        <position position="159"/>
    </location>
    <ligand>
        <name>ATP</name>
        <dbReference type="ChEBI" id="CHEBI:30616"/>
    </ligand>
</feature>
<feature type="binding site" evidence="9">
    <location>
        <position position="295"/>
    </location>
    <ligand>
        <name>ATP</name>
        <dbReference type="ChEBI" id="CHEBI:30616"/>
    </ligand>
</feature>
<feature type="active site" description="Proton acceptor" evidence="9">
    <location>
        <position position="285"/>
    </location>
</feature>
<dbReference type="EMBL" id="ABDV01000015">
    <property type="protein sequence ID" value="EDT23576.1"/>
    <property type="molecule type" value="Genomic_DNA"/>
</dbReference>
<keyword evidence="7 9" id="KW-0460">Magnesium</keyword>
<dbReference type="NCBIfam" id="NF000658">
    <property type="entry name" value="PRK00029.1"/>
    <property type="match status" value="1"/>
</dbReference>
<feature type="binding site" evidence="9">
    <location>
        <position position="216"/>
    </location>
    <ligand>
        <name>ATP</name>
        <dbReference type="ChEBI" id="CHEBI:30616"/>
    </ligand>
</feature>
<keyword evidence="2 9" id="KW-0808">Transferase</keyword>
<keyword evidence="4 9" id="KW-0479">Metal-binding</keyword>
<evidence type="ECO:0000256" key="8">
    <source>
        <dbReference type="ARBA" id="ARBA00023211"/>
    </source>
</evidence>
<protein>
    <recommendedName>
        <fullName evidence="9">Protein nucleotidyltransferase YdiU</fullName>
        <ecNumber evidence="9">2.7.7.-</ecNumber>
    </recommendedName>
    <alternativeName>
        <fullName evidence="9">Protein adenylyltransferase YdiU</fullName>
        <ecNumber evidence="9">2.7.7.108</ecNumber>
    </alternativeName>
    <alternativeName>
        <fullName evidence="9">Protein uridylyltransferase YdiU</fullName>
        <ecNumber evidence="9">2.7.7.-</ecNumber>
    </alternativeName>
</protein>
<comment type="cofactor">
    <cofactor evidence="9">
        <name>Mg(2+)</name>
        <dbReference type="ChEBI" id="CHEBI:18420"/>
    </cofactor>
    <cofactor evidence="9">
        <name>Mn(2+)</name>
        <dbReference type="ChEBI" id="CHEBI:29035"/>
    </cofactor>
</comment>
<feature type="binding site" evidence="9">
    <location>
        <position position="286"/>
    </location>
    <ligand>
        <name>Mg(2+)</name>
        <dbReference type="ChEBI" id="CHEBI:18420"/>
    </ligand>
</feature>
<evidence type="ECO:0000256" key="5">
    <source>
        <dbReference type="ARBA" id="ARBA00022741"/>
    </source>
</evidence>
<feature type="binding site" evidence="9">
    <location>
        <position position="123"/>
    </location>
    <ligand>
        <name>ATP</name>
        <dbReference type="ChEBI" id="CHEBI:30616"/>
    </ligand>
</feature>
<comment type="catalytic activity">
    <reaction evidence="9">
        <text>L-seryl-[protein] + UTP = O-(5'-uridylyl)-L-seryl-[protein] + diphosphate</text>
        <dbReference type="Rhea" id="RHEA:64604"/>
        <dbReference type="Rhea" id="RHEA-COMP:9863"/>
        <dbReference type="Rhea" id="RHEA-COMP:16635"/>
        <dbReference type="ChEBI" id="CHEBI:29999"/>
        <dbReference type="ChEBI" id="CHEBI:33019"/>
        <dbReference type="ChEBI" id="CHEBI:46398"/>
        <dbReference type="ChEBI" id="CHEBI:156051"/>
    </reaction>
</comment>
<feature type="binding site" evidence="9">
    <location>
        <position position="125"/>
    </location>
    <ligand>
        <name>ATP</name>
        <dbReference type="ChEBI" id="CHEBI:30616"/>
    </ligand>
</feature>
<feature type="binding site" evidence="9">
    <location>
        <position position="126"/>
    </location>
    <ligand>
        <name>ATP</name>
        <dbReference type="ChEBI" id="CHEBI:30616"/>
    </ligand>
</feature>
<accession>A0AAV3BSD9</accession>
<feature type="binding site" evidence="9">
    <location>
        <position position="158"/>
    </location>
    <ligand>
        <name>ATP</name>
        <dbReference type="ChEBI" id="CHEBI:30616"/>
    </ligand>
</feature>
<gene>
    <name evidence="9" type="primary">ydiU</name>
    <name evidence="9" type="synonym">selO</name>
    <name evidence="10" type="ORF">AC1_0062</name>
</gene>
<feature type="binding site" evidence="9">
    <location>
        <position position="146"/>
    </location>
    <ligand>
        <name>ATP</name>
        <dbReference type="ChEBI" id="CHEBI:30616"/>
    </ligand>
</feature>
<feature type="binding site" evidence="9">
    <location>
        <position position="295"/>
    </location>
    <ligand>
        <name>Mg(2+)</name>
        <dbReference type="ChEBI" id="CHEBI:18420"/>
    </ligand>
</feature>
<sequence length="519" mass="59359">MFFNLIRIFTHNIRDGIKFEINYKAKDFNMDNKNFQSKTGFNLENTYLTLPNIFFSEQNPKGSKNPKLIKFNTSLAEELGLNEEVLNSDFGLNIFAGNETFPGIVPIAQAYAGHQFGHFTMLGDGRALLLGEHVTKDSKRYDVQLKGSGRTIYSRGGDGKAALAPMLREYIISEGMHGLGIPTTRSLAVVNTGEEVLRERFEQGAILTRIASSHIRVGTFAYAAQWGTLEDLKSLADYTIKRHFPNIAKSENKYILFLEEVINRQAELIVKWQSVGFIHGVMNTDNMVISGETIDYGPCAFMDTYDTNTVFSSIDYAGRYAYGNQPNMALWNLARFSEALLPLLNPNLDEAVNIAKKSISNFSKLYKKYWFNKMRAKLGLFTEKENDELLIEGLLSTMQKYEADFTNTFVSLTLNKFEDEKVFSSDEFKTWYALWQNRLKEENRPQEEVRNLMMNNNPYIIPRNHLVEKALKNAEKGDFTFMDNLLEALKNPYSYSKDLEKYTKLPEKSDTPYVTYCGT</sequence>
<dbReference type="EC" id="2.7.7.-" evidence="9"/>
<evidence type="ECO:0000256" key="3">
    <source>
        <dbReference type="ARBA" id="ARBA00022695"/>
    </source>
</evidence>
<comment type="catalytic activity">
    <reaction evidence="9">
        <text>L-histidyl-[protein] + UTP = N(tele)-(5'-uridylyl)-L-histidyl-[protein] + diphosphate</text>
        <dbReference type="Rhea" id="RHEA:83891"/>
        <dbReference type="Rhea" id="RHEA-COMP:9745"/>
        <dbReference type="Rhea" id="RHEA-COMP:20239"/>
        <dbReference type="ChEBI" id="CHEBI:29979"/>
        <dbReference type="ChEBI" id="CHEBI:33019"/>
        <dbReference type="ChEBI" id="CHEBI:46398"/>
        <dbReference type="ChEBI" id="CHEBI:233474"/>
    </reaction>
</comment>
<keyword evidence="6 9" id="KW-0067">ATP-binding</keyword>
<dbReference type="Pfam" id="PF02696">
    <property type="entry name" value="SelO"/>
    <property type="match status" value="1"/>
</dbReference>
<name>A0AAV3BSD9_CLOPF</name>
<comment type="catalytic activity">
    <reaction evidence="9">
        <text>L-tyrosyl-[protein] + ATP = O-(5'-adenylyl)-L-tyrosyl-[protein] + diphosphate</text>
        <dbReference type="Rhea" id="RHEA:54288"/>
        <dbReference type="Rhea" id="RHEA-COMP:10136"/>
        <dbReference type="Rhea" id="RHEA-COMP:13846"/>
        <dbReference type="ChEBI" id="CHEBI:30616"/>
        <dbReference type="ChEBI" id="CHEBI:33019"/>
        <dbReference type="ChEBI" id="CHEBI:46858"/>
        <dbReference type="ChEBI" id="CHEBI:83624"/>
        <dbReference type="EC" id="2.7.7.108"/>
    </reaction>
</comment>
<dbReference type="PANTHER" id="PTHR12153">
    <property type="entry name" value="SELENOPROTEIN O"/>
    <property type="match status" value="1"/>
</dbReference>
<evidence type="ECO:0000256" key="7">
    <source>
        <dbReference type="ARBA" id="ARBA00022842"/>
    </source>
</evidence>
<dbReference type="PANTHER" id="PTHR12153:SF15">
    <property type="entry name" value="PROTEIN ADENYLYLTRANSFERASE SELO, MITOCHONDRIAL"/>
    <property type="match status" value="1"/>
</dbReference>
<proteinExistence type="inferred from homology"/>
<evidence type="ECO:0000256" key="1">
    <source>
        <dbReference type="ARBA" id="ARBA00009747"/>
    </source>
</evidence>
<reference evidence="10 11" key="1">
    <citation type="submission" date="2007-07" db="EMBL/GenBank/DDBJ databases">
        <title>Annotation of Clostridium perfringens B str. ATCC 3626.</title>
        <authorList>
            <person name="Paulsen I."/>
            <person name="Sebastian Y."/>
        </authorList>
    </citation>
    <scope>NUCLEOTIDE SEQUENCE [LARGE SCALE GENOMIC DNA]</scope>
    <source>
        <strain evidence="11">B str. ATCC 3626</strain>
    </source>
</reference>
<comment type="catalytic activity">
    <reaction evidence="9">
        <text>L-seryl-[protein] + ATP = 3-O-(5'-adenylyl)-L-seryl-[protein] + diphosphate</text>
        <dbReference type="Rhea" id="RHEA:58120"/>
        <dbReference type="Rhea" id="RHEA-COMP:9863"/>
        <dbReference type="Rhea" id="RHEA-COMP:15073"/>
        <dbReference type="ChEBI" id="CHEBI:29999"/>
        <dbReference type="ChEBI" id="CHEBI:30616"/>
        <dbReference type="ChEBI" id="CHEBI:33019"/>
        <dbReference type="ChEBI" id="CHEBI:142516"/>
        <dbReference type="EC" id="2.7.7.108"/>
    </reaction>
</comment>